<dbReference type="SMART" id="SM00479">
    <property type="entry name" value="EXOIII"/>
    <property type="match status" value="1"/>
</dbReference>
<dbReference type="SUPFAM" id="SSF53098">
    <property type="entry name" value="Ribonuclease H-like"/>
    <property type="match status" value="1"/>
</dbReference>
<dbReference type="GO" id="GO:0003676">
    <property type="term" value="F:nucleic acid binding"/>
    <property type="evidence" value="ECO:0007669"/>
    <property type="project" value="InterPro"/>
</dbReference>
<proteinExistence type="predicted"/>
<dbReference type="Pfam" id="PF00929">
    <property type="entry name" value="RNase_T"/>
    <property type="match status" value="1"/>
</dbReference>
<dbReference type="InterPro" id="IPR013520">
    <property type="entry name" value="Ribonucl_H"/>
</dbReference>
<dbReference type="AlphaFoldDB" id="A0A5P9XNH8"/>
<evidence type="ECO:0000259" key="1">
    <source>
        <dbReference type="SMART" id="SM00479"/>
    </source>
</evidence>
<dbReference type="CDD" id="cd06127">
    <property type="entry name" value="DEDDh"/>
    <property type="match status" value="1"/>
</dbReference>
<reference evidence="2 3" key="1">
    <citation type="submission" date="2019-10" db="EMBL/GenBank/DDBJ databases">
        <authorList>
            <person name="Wang R."/>
        </authorList>
    </citation>
    <scope>NUCLEOTIDE SEQUENCE [LARGE SCALE GENOMIC DNA]</scope>
    <source>
        <strain evidence="2 3">ATCC 19377</strain>
    </source>
</reference>
<dbReference type="EMBL" id="CP045571">
    <property type="protein sequence ID" value="QFX95551.1"/>
    <property type="molecule type" value="Genomic_DNA"/>
</dbReference>
<dbReference type="KEGG" id="atx:GCD22_01153"/>
<protein>
    <submittedName>
        <fullName evidence="2">Exodeoxyribonuclease X</fullName>
    </submittedName>
</protein>
<dbReference type="InterPro" id="IPR036397">
    <property type="entry name" value="RNaseH_sf"/>
</dbReference>
<dbReference type="Gene3D" id="3.30.420.10">
    <property type="entry name" value="Ribonuclease H-like superfamily/Ribonuclease H"/>
    <property type="match status" value="1"/>
</dbReference>
<feature type="domain" description="Exonuclease" evidence="1">
    <location>
        <begin position="23"/>
        <end position="184"/>
    </location>
</feature>
<evidence type="ECO:0000313" key="2">
    <source>
        <dbReference type="EMBL" id="QFX95551.1"/>
    </source>
</evidence>
<dbReference type="Pfam" id="PF12843">
    <property type="entry name" value="QSregVF_b"/>
    <property type="match status" value="1"/>
</dbReference>
<dbReference type="GO" id="GO:0006259">
    <property type="term" value="P:DNA metabolic process"/>
    <property type="evidence" value="ECO:0007669"/>
    <property type="project" value="UniProtKB-ARBA"/>
</dbReference>
<sequence length="241" mass="27870">MPIAEHIITLQFFSRIDDGASMRALIFDTETTGRVEPDLIEAAWLAVSDLKTLEVEEQFVQRYRPDKPIEMGAMAVHHILEEELLDCPSARTFTLPEDTGYLVGHSIDYDWGVIGKPDVKRICTYAMTRKLWPEVDSHSQSALMFHFSKDRKKTRDNLKNAHSALADVKFCRILLNKVILAVRPSSWEDLWEFSERARIPETMPFGKHKGVKIIDLPDDYRKWALNNLTDMDFYLRKALES</sequence>
<name>A0A5P9XNH8_ACITH</name>
<organism evidence="2 3">
    <name type="scientific">Acidithiobacillus thiooxidans ATCC 19377</name>
    <dbReference type="NCBI Taxonomy" id="637390"/>
    <lineage>
        <taxon>Bacteria</taxon>
        <taxon>Pseudomonadati</taxon>
        <taxon>Pseudomonadota</taxon>
        <taxon>Acidithiobacillia</taxon>
        <taxon>Acidithiobacillales</taxon>
        <taxon>Acidithiobacillaceae</taxon>
        <taxon>Acidithiobacillus</taxon>
    </lineage>
</organism>
<dbReference type="InterPro" id="IPR024530">
    <property type="entry name" value="QSregVF_b"/>
</dbReference>
<evidence type="ECO:0000313" key="3">
    <source>
        <dbReference type="Proteomes" id="UP000363590"/>
    </source>
</evidence>
<accession>A0A5P9XNH8</accession>
<dbReference type="InterPro" id="IPR012337">
    <property type="entry name" value="RNaseH-like_sf"/>
</dbReference>
<dbReference type="GO" id="GO:0004527">
    <property type="term" value="F:exonuclease activity"/>
    <property type="evidence" value="ECO:0007669"/>
    <property type="project" value="UniProtKB-ARBA"/>
</dbReference>
<dbReference type="Proteomes" id="UP000363590">
    <property type="component" value="Chromosome"/>
</dbReference>
<gene>
    <name evidence="2" type="primary">exoX</name>
    <name evidence="2" type="ORF">GCD22_01153</name>
</gene>